<proteinExistence type="inferred from homology"/>
<evidence type="ECO:0000256" key="7">
    <source>
        <dbReference type="ARBA" id="ARBA00022801"/>
    </source>
</evidence>
<dbReference type="EC" id="3.2.1.141" evidence="4 13"/>
<keyword evidence="6" id="KW-0963">Cytoplasm</keyword>
<dbReference type="InterPro" id="IPR006047">
    <property type="entry name" value="GH13_cat_dom"/>
</dbReference>
<dbReference type="Gene3D" id="1.10.10.760">
    <property type="entry name" value="E-set domains of sugar-utilizing enzymes"/>
    <property type="match status" value="1"/>
</dbReference>
<dbReference type="NCBIfam" id="TIGR02402">
    <property type="entry name" value="trehalose_TreZ"/>
    <property type="match status" value="1"/>
</dbReference>
<dbReference type="Gene3D" id="3.20.20.80">
    <property type="entry name" value="Glycosidases"/>
    <property type="match status" value="1"/>
</dbReference>
<dbReference type="SUPFAM" id="SSF81296">
    <property type="entry name" value="E set domains"/>
    <property type="match status" value="1"/>
</dbReference>
<sequence>MSKSAPFQFGPRIEDDRVRFRFWAPKQQAPALVIDGVADPLPMQPVGDGWFEAAVPGGPGLRYRFRLDDGLEVPDPGSRHQPDDVHGPSEVIAPDAYEWHDRAWRGRPWHEAVVYELHVGTFTPEGTFRAAIDRLDHLARLGVTAIEVMPVADFPGTRNWGYDGVLPYAVEASYGRPDDFKAFVDAAHARGLMVLLDVVYNHFGPDGNYLPLYAPIFTDKHRTPWGEAVNVDDAASPAVRDFLIENAVYWVRDFHLDGLRLDAVHEIRDDGDLHVLDELRQRVAAAVPHRPVHIVLENEENDSGRLAREDGVARRFTAQWNDDVHHVLHVAVSGEDAGYYADYAGRTDLLGRALAEGFAFQGAHMPYRGSARGAPSGDLPPDAFVAFLQNHDQIGNRAFGDRITAIAPAEAVRAATAVVLLSPQIPMLFQGEEWGSRRPFPFFCDFTGDLADAVREGRRGEFARFPEFADPARRAEIPDPTAVDTFLSAKLDWSEPELPKHADILDWTRRLLSLRHAAIVPLLPLIGRGGSFRELGPGAVAIVWEIADGRQLQLAANLSAASVEADLDLGGDLLWRQGSVGSDHVGEWSVDWRIAGP</sequence>
<evidence type="ECO:0000256" key="2">
    <source>
        <dbReference type="ARBA" id="ARBA00005199"/>
    </source>
</evidence>
<dbReference type="InterPro" id="IPR013783">
    <property type="entry name" value="Ig-like_fold"/>
</dbReference>
<protein>
    <recommendedName>
        <fullName evidence="5 13">Malto-oligosyltrehalose trehalohydrolase</fullName>
        <shortName evidence="14">MTHase</shortName>
        <ecNumber evidence="4 13">3.2.1.141</ecNumber>
    </recommendedName>
    <alternativeName>
        <fullName evidence="11 14">4-alpha-D-((1-&gt;4)-alpha-D-glucano)trehalose trehalohydrolase</fullName>
    </alternativeName>
    <alternativeName>
        <fullName evidence="10 14">Maltooligosyl trehalose trehalohydrolase</fullName>
    </alternativeName>
</protein>
<comment type="caution">
    <text evidence="19">The sequence shown here is derived from an EMBL/GenBank/DDBJ whole genome shotgun (WGS) entry which is preliminary data.</text>
</comment>
<evidence type="ECO:0000256" key="17">
    <source>
        <dbReference type="PIRSR" id="PIRSR006337-3"/>
    </source>
</evidence>
<comment type="subcellular location">
    <subcellularLocation>
        <location evidence="1 15">Cytoplasm</location>
    </subcellularLocation>
</comment>
<evidence type="ECO:0000256" key="6">
    <source>
        <dbReference type="ARBA" id="ARBA00022490"/>
    </source>
</evidence>
<dbReference type="SMART" id="SM00642">
    <property type="entry name" value="Aamy"/>
    <property type="match status" value="1"/>
</dbReference>
<evidence type="ECO:0000256" key="10">
    <source>
        <dbReference type="ARBA" id="ARBA00032057"/>
    </source>
</evidence>
<feature type="active site" description="Nucleophile" evidence="15">
    <location>
        <position position="262"/>
    </location>
</feature>
<reference evidence="19" key="1">
    <citation type="submission" date="2020-12" db="EMBL/GenBank/DDBJ databases">
        <title>Methylobrevis albus sp. nov., isolated from fresh water lack sediment.</title>
        <authorList>
            <person name="Zou Q."/>
        </authorList>
    </citation>
    <scope>NUCLEOTIDE SEQUENCE</scope>
    <source>
        <strain evidence="19">L22</strain>
    </source>
</reference>
<dbReference type="AlphaFoldDB" id="A0A931HZV9"/>
<dbReference type="InterPro" id="IPR014756">
    <property type="entry name" value="Ig_E-set"/>
</dbReference>
<dbReference type="Gene3D" id="2.60.40.10">
    <property type="entry name" value="Immunoglobulins"/>
    <property type="match status" value="1"/>
</dbReference>
<name>A0A931HZV9_9HYPH</name>
<comment type="pathway">
    <text evidence="2 14">Glycan biosynthesis; trehalose biosynthesis.</text>
</comment>
<evidence type="ECO:0000256" key="13">
    <source>
        <dbReference type="NCBIfam" id="TIGR02402"/>
    </source>
</evidence>
<feature type="domain" description="Glycosyl hydrolase family 13 catalytic" evidence="18">
    <location>
        <begin position="91"/>
        <end position="455"/>
    </location>
</feature>
<dbReference type="EMBL" id="JADZLT010000046">
    <property type="protein sequence ID" value="MBH0237525.1"/>
    <property type="molecule type" value="Genomic_DNA"/>
</dbReference>
<evidence type="ECO:0000259" key="18">
    <source>
        <dbReference type="SMART" id="SM00642"/>
    </source>
</evidence>
<dbReference type="CDD" id="cd11325">
    <property type="entry name" value="AmyAc_GTHase"/>
    <property type="match status" value="1"/>
</dbReference>
<dbReference type="Proteomes" id="UP000631694">
    <property type="component" value="Unassembled WGS sequence"/>
</dbReference>
<dbReference type="CDD" id="cd02853">
    <property type="entry name" value="E_set_MTHase_like_N"/>
    <property type="match status" value="1"/>
</dbReference>
<evidence type="ECO:0000256" key="14">
    <source>
        <dbReference type="PIRNR" id="PIRNR006337"/>
    </source>
</evidence>
<comment type="similarity">
    <text evidence="3 14">Belongs to the glycosyl hydrolase 13 family.</text>
</comment>
<dbReference type="PIRSF" id="PIRSF006337">
    <property type="entry name" value="Trehalose_TreZ"/>
    <property type="match status" value="1"/>
</dbReference>
<keyword evidence="9 14" id="KW-0326">Glycosidase</keyword>
<evidence type="ECO:0000256" key="11">
    <source>
        <dbReference type="ARBA" id="ARBA00033284"/>
    </source>
</evidence>
<dbReference type="GO" id="GO:0005992">
    <property type="term" value="P:trehalose biosynthetic process"/>
    <property type="evidence" value="ECO:0007669"/>
    <property type="project" value="UniProtKB-UniRule"/>
</dbReference>
<dbReference type="InterPro" id="IPR022567">
    <property type="entry name" value="DUF3459"/>
</dbReference>
<feature type="binding site" evidence="16">
    <location>
        <begin position="391"/>
        <end position="396"/>
    </location>
    <ligand>
        <name>substrate</name>
    </ligand>
</feature>
<evidence type="ECO:0000256" key="4">
    <source>
        <dbReference type="ARBA" id="ARBA00012268"/>
    </source>
</evidence>
<keyword evidence="8" id="KW-0119">Carbohydrate metabolism</keyword>
<dbReference type="GO" id="GO:0005737">
    <property type="term" value="C:cytoplasm"/>
    <property type="evidence" value="ECO:0007669"/>
    <property type="project" value="UniProtKB-SubCell"/>
</dbReference>
<dbReference type="InterPro" id="IPR017853">
    <property type="entry name" value="GH"/>
</dbReference>
<dbReference type="RefSeq" id="WP_197310623.1">
    <property type="nucleotide sequence ID" value="NZ_JADZLT010000046.1"/>
</dbReference>
<dbReference type="GO" id="GO:0033942">
    <property type="term" value="F:4-alpha-D-(1-&gt;4)-alpha-D-glucanotrehalose trehalohydrolase activity"/>
    <property type="evidence" value="ECO:0007669"/>
    <property type="project" value="UniProtKB-EC"/>
</dbReference>
<dbReference type="PANTHER" id="PTHR43651:SF11">
    <property type="entry name" value="MALTO-OLIGOSYLTREHALOSE TREHALOHYDROLASE"/>
    <property type="match status" value="1"/>
</dbReference>
<evidence type="ECO:0000256" key="5">
    <source>
        <dbReference type="ARBA" id="ARBA00015938"/>
    </source>
</evidence>
<dbReference type="PANTHER" id="PTHR43651">
    <property type="entry name" value="1,4-ALPHA-GLUCAN-BRANCHING ENZYME"/>
    <property type="match status" value="1"/>
</dbReference>
<dbReference type="Pfam" id="PF00128">
    <property type="entry name" value="Alpha-amylase"/>
    <property type="match status" value="1"/>
</dbReference>
<evidence type="ECO:0000256" key="15">
    <source>
        <dbReference type="PIRSR" id="PIRSR006337-1"/>
    </source>
</evidence>
<dbReference type="SUPFAM" id="SSF51445">
    <property type="entry name" value="(Trans)glycosidases"/>
    <property type="match status" value="1"/>
</dbReference>
<evidence type="ECO:0000256" key="3">
    <source>
        <dbReference type="ARBA" id="ARBA00008061"/>
    </source>
</evidence>
<dbReference type="InterPro" id="IPR044901">
    <property type="entry name" value="Trehalose_TreZ_E-set_sf"/>
</dbReference>
<evidence type="ECO:0000313" key="19">
    <source>
        <dbReference type="EMBL" id="MBH0237525.1"/>
    </source>
</evidence>
<accession>A0A931HZV9</accession>
<evidence type="ECO:0000256" key="9">
    <source>
        <dbReference type="ARBA" id="ARBA00023295"/>
    </source>
</evidence>
<evidence type="ECO:0000256" key="8">
    <source>
        <dbReference type="ARBA" id="ARBA00023277"/>
    </source>
</evidence>
<feature type="site" description="Transition state stabilizer" evidence="17">
    <location>
        <position position="392"/>
    </location>
</feature>
<evidence type="ECO:0000313" key="20">
    <source>
        <dbReference type="Proteomes" id="UP000631694"/>
    </source>
</evidence>
<evidence type="ECO:0000256" key="1">
    <source>
        <dbReference type="ARBA" id="ARBA00004496"/>
    </source>
</evidence>
<dbReference type="InterPro" id="IPR012768">
    <property type="entry name" value="Trehalose_TreZ"/>
</dbReference>
<feature type="active site" description="Proton donor" evidence="15">
    <location>
        <position position="297"/>
    </location>
</feature>
<evidence type="ECO:0000256" key="12">
    <source>
        <dbReference type="ARBA" id="ARBA00034013"/>
    </source>
</evidence>
<organism evidence="19 20">
    <name type="scientific">Methylobrevis albus</name>
    <dbReference type="NCBI Taxonomy" id="2793297"/>
    <lineage>
        <taxon>Bacteria</taxon>
        <taxon>Pseudomonadati</taxon>
        <taxon>Pseudomonadota</taxon>
        <taxon>Alphaproteobacteria</taxon>
        <taxon>Hyphomicrobiales</taxon>
        <taxon>Pleomorphomonadaceae</taxon>
        <taxon>Methylobrevis</taxon>
    </lineage>
</organism>
<keyword evidence="7 14" id="KW-0378">Hydrolase</keyword>
<dbReference type="Pfam" id="PF11941">
    <property type="entry name" value="DUF3459"/>
    <property type="match status" value="1"/>
</dbReference>
<feature type="binding site" evidence="16">
    <location>
        <begin position="322"/>
        <end position="326"/>
    </location>
    <ligand>
        <name>substrate</name>
    </ligand>
</feature>
<evidence type="ECO:0000256" key="16">
    <source>
        <dbReference type="PIRSR" id="PIRSR006337-2"/>
    </source>
</evidence>
<comment type="catalytic activity">
    <reaction evidence="12 14">
        <text>hydrolysis of (1-&gt;4)-alpha-D-glucosidic linkage in 4-alpha-D-[(1-&gt;4)-alpha-D-glucanosyl]n trehalose to yield trehalose and (1-&gt;4)-alpha-D-glucan.</text>
        <dbReference type="EC" id="3.2.1.141"/>
    </reaction>
</comment>
<keyword evidence="20" id="KW-1185">Reference proteome</keyword>
<gene>
    <name evidence="19" type="primary">treZ</name>
    <name evidence="19" type="ORF">I5731_06795</name>
</gene>
<feature type="binding site" evidence="16">
    <location>
        <begin position="260"/>
        <end position="265"/>
    </location>
    <ligand>
        <name>substrate</name>
    </ligand>
</feature>